<dbReference type="InterPro" id="IPR008805">
    <property type="entry name" value="RIB43A"/>
</dbReference>
<dbReference type="PANTHER" id="PTHR14517:SF6">
    <property type="entry name" value="RE41410P"/>
    <property type="match status" value="1"/>
</dbReference>
<comment type="caution">
    <text evidence="11">The sequence shown here is derived from an EMBL/GenBank/DDBJ whole genome shotgun (WGS) entry which is preliminary data.</text>
</comment>
<reference evidence="11" key="1">
    <citation type="submission" date="2021-06" db="EMBL/GenBank/DDBJ databases">
        <authorList>
            <person name="Hodson N. C."/>
            <person name="Mongue J. A."/>
            <person name="Jaron S. K."/>
        </authorList>
    </citation>
    <scope>NUCLEOTIDE SEQUENCE</scope>
</reference>
<keyword evidence="3" id="KW-0963">Cytoplasm</keyword>
<comment type="subunit">
    <text evidence="9">Microtubule inner protein component of sperm flagellar doublet microtubules.</text>
</comment>
<sequence length="429" mass="51432">MVLVGHYHWGQKLERATLQELRQKASPTTTTLPYPAEPAFSPNTEQLTEFTMYKIDLPVDTKEAARIIRRKRVEEERKLRIFNPKQRMYGKDLEALRKQIEEKKARDEQERQLNEAYNQDMCRRDLLGIEIERRLQNDRKRVEQDIQEYRQVNQRYEDRREFDLNDPGYVKNSYPARLHDEDPRCGLASMQRFEGEDLSYKERLNSQAMQRRVWLDYQIKEKRASQQQQNEADAMYNQRLRETDLRNCQLFAAQMQCRRAIHEATCNYNLALAQEMNERKNIEKVAEEEANMAHQLNMMQSELLSETTDCTSVGRPFGVARDRFKGFSADRIAAIKEEQRRQILDNRRRDRDEAEFNCAWDKQKLREETAGLILDEEMRNRHRDIRSQMSSTNMELAREQRLRQEYLNRILYTNSPTEDYFAQFNTTTR</sequence>
<evidence type="ECO:0000256" key="8">
    <source>
        <dbReference type="ARBA" id="ARBA00023273"/>
    </source>
</evidence>
<keyword evidence="8" id="KW-0966">Cell projection</keyword>
<comment type="similarity">
    <text evidence="2">Belongs to the RIB43A family.</text>
</comment>
<dbReference type="OrthoDB" id="429119at2759"/>
<evidence type="ECO:0000256" key="2">
    <source>
        <dbReference type="ARBA" id="ARBA00006875"/>
    </source>
</evidence>
<evidence type="ECO:0000256" key="4">
    <source>
        <dbReference type="ARBA" id="ARBA00022846"/>
    </source>
</evidence>
<protein>
    <recommendedName>
        <fullName evidence="13">RIB43A-like with coiled-coils protein 2</fullName>
    </recommendedName>
</protein>
<evidence type="ECO:0000256" key="10">
    <source>
        <dbReference type="SAM" id="Coils"/>
    </source>
</evidence>
<dbReference type="PANTHER" id="PTHR14517">
    <property type="entry name" value="RIB43A-RELATED"/>
    <property type="match status" value="1"/>
</dbReference>
<comment type="subcellular location">
    <subcellularLocation>
        <location evidence="1">Cytoplasm</location>
        <location evidence="1">Cytoskeleton</location>
        <location evidence="1">Flagellum axoneme</location>
    </subcellularLocation>
</comment>
<keyword evidence="7" id="KW-0206">Cytoskeleton</keyword>
<evidence type="ECO:0000256" key="6">
    <source>
        <dbReference type="ARBA" id="ARBA00023069"/>
    </source>
</evidence>
<gene>
    <name evidence="11" type="ORF">AFUS01_LOCUS24161</name>
</gene>
<evidence type="ECO:0000313" key="12">
    <source>
        <dbReference type="Proteomes" id="UP000708208"/>
    </source>
</evidence>
<keyword evidence="4" id="KW-0282">Flagellum</keyword>
<evidence type="ECO:0000256" key="1">
    <source>
        <dbReference type="ARBA" id="ARBA00004611"/>
    </source>
</evidence>
<evidence type="ECO:0000256" key="7">
    <source>
        <dbReference type="ARBA" id="ARBA00023212"/>
    </source>
</evidence>
<keyword evidence="6" id="KW-0969">Cilium</keyword>
<proteinExistence type="inferred from homology"/>
<organism evidence="11 12">
    <name type="scientific">Allacma fusca</name>
    <dbReference type="NCBI Taxonomy" id="39272"/>
    <lineage>
        <taxon>Eukaryota</taxon>
        <taxon>Metazoa</taxon>
        <taxon>Ecdysozoa</taxon>
        <taxon>Arthropoda</taxon>
        <taxon>Hexapoda</taxon>
        <taxon>Collembola</taxon>
        <taxon>Symphypleona</taxon>
        <taxon>Sminthuridae</taxon>
        <taxon>Allacma</taxon>
    </lineage>
</organism>
<evidence type="ECO:0000256" key="5">
    <source>
        <dbReference type="ARBA" id="ARBA00023054"/>
    </source>
</evidence>
<feature type="coiled-coil region" evidence="10">
    <location>
        <begin position="90"/>
        <end position="159"/>
    </location>
</feature>
<dbReference type="EMBL" id="CAJVCH010298394">
    <property type="protein sequence ID" value="CAG7785543.1"/>
    <property type="molecule type" value="Genomic_DNA"/>
</dbReference>
<evidence type="ECO:0008006" key="13">
    <source>
        <dbReference type="Google" id="ProtNLM"/>
    </source>
</evidence>
<dbReference type="Pfam" id="PF05914">
    <property type="entry name" value="RIB43A"/>
    <property type="match status" value="1"/>
</dbReference>
<name>A0A8J2KB74_9HEXA</name>
<keyword evidence="5 10" id="KW-0175">Coiled coil</keyword>
<keyword evidence="12" id="KW-1185">Reference proteome</keyword>
<evidence type="ECO:0000256" key="3">
    <source>
        <dbReference type="ARBA" id="ARBA00022490"/>
    </source>
</evidence>
<dbReference type="Proteomes" id="UP000708208">
    <property type="component" value="Unassembled WGS sequence"/>
</dbReference>
<dbReference type="AlphaFoldDB" id="A0A8J2KB74"/>
<accession>A0A8J2KB74</accession>
<evidence type="ECO:0000256" key="9">
    <source>
        <dbReference type="ARBA" id="ARBA00046435"/>
    </source>
</evidence>
<evidence type="ECO:0000313" key="11">
    <source>
        <dbReference type="EMBL" id="CAG7785543.1"/>
    </source>
</evidence>